<sequence>MANTLEYKTTEELLIMANAGLGFTLNVNSIPAKKLLEITHAAALSGAQITLIDEAQKLAREPVR</sequence>
<evidence type="ECO:0000313" key="2">
    <source>
        <dbReference type="Proteomes" id="UP001597206"/>
    </source>
</evidence>
<keyword evidence="2" id="KW-1185">Reference proteome</keyword>
<accession>A0ABW3PCV5</accession>
<protein>
    <submittedName>
        <fullName evidence="1">Uncharacterized protein</fullName>
    </submittedName>
</protein>
<dbReference type="Proteomes" id="UP001597206">
    <property type="component" value="Unassembled WGS sequence"/>
</dbReference>
<organism evidence="1 2">
    <name type="scientific">Methylophilus flavus</name>
    <dbReference type="NCBI Taxonomy" id="640084"/>
    <lineage>
        <taxon>Bacteria</taxon>
        <taxon>Pseudomonadati</taxon>
        <taxon>Pseudomonadota</taxon>
        <taxon>Betaproteobacteria</taxon>
        <taxon>Nitrosomonadales</taxon>
        <taxon>Methylophilaceae</taxon>
        <taxon>Methylophilus</taxon>
    </lineage>
</organism>
<dbReference type="RefSeq" id="WP_379034257.1">
    <property type="nucleotide sequence ID" value="NZ_JBHTLN010000002.1"/>
</dbReference>
<proteinExistence type="predicted"/>
<gene>
    <name evidence="1" type="ORF">ACFQ2T_10740</name>
</gene>
<name>A0ABW3PCV5_9PROT</name>
<comment type="caution">
    <text evidence="1">The sequence shown here is derived from an EMBL/GenBank/DDBJ whole genome shotgun (WGS) entry which is preliminary data.</text>
</comment>
<dbReference type="EMBL" id="JBHTLN010000002">
    <property type="protein sequence ID" value="MFD1122982.1"/>
    <property type="molecule type" value="Genomic_DNA"/>
</dbReference>
<evidence type="ECO:0000313" key="1">
    <source>
        <dbReference type="EMBL" id="MFD1122982.1"/>
    </source>
</evidence>
<reference evidence="2" key="1">
    <citation type="journal article" date="2019" name="Int. J. Syst. Evol. Microbiol.">
        <title>The Global Catalogue of Microorganisms (GCM) 10K type strain sequencing project: providing services to taxonomists for standard genome sequencing and annotation.</title>
        <authorList>
            <consortium name="The Broad Institute Genomics Platform"/>
            <consortium name="The Broad Institute Genome Sequencing Center for Infectious Disease"/>
            <person name="Wu L."/>
            <person name="Ma J."/>
        </authorList>
    </citation>
    <scope>NUCLEOTIDE SEQUENCE [LARGE SCALE GENOMIC DNA]</scope>
    <source>
        <strain evidence="2">CCUG 58411</strain>
    </source>
</reference>